<evidence type="ECO:0000313" key="5">
    <source>
        <dbReference type="Proteomes" id="UP000245207"/>
    </source>
</evidence>
<name>A0A2U1LJW8_ARTAN</name>
<reference evidence="4 5" key="1">
    <citation type="journal article" date="2018" name="Mol. Plant">
        <title>The genome of Artemisia annua provides insight into the evolution of Asteraceae family and artemisinin biosynthesis.</title>
        <authorList>
            <person name="Shen Q."/>
            <person name="Zhang L."/>
            <person name="Liao Z."/>
            <person name="Wang S."/>
            <person name="Yan T."/>
            <person name="Shi P."/>
            <person name="Liu M."/>
            <person name="Fu X."/>
            <person name="Pan Q."/>
            <person name="Wang Y."/>
            <person name="Lv Z."/>
            <person name="Lu X."/>
            <person name="Zhang F."/>
            <person name="Jiang W."/>
            <person name="Ma Y."/>
            <person name="Chen M."/>
            <person name="Hao X."/>
            <person name="Li L."/>
            <person name="Tang Y."/>
            <person name="Lv G."/>
            <person name="Zhou Y."/>
            <person name="Sun X."/>
            <person name="Brodelius P.E."/>
            <person name="Rose J.K.C."/>
            <person name="Tang K."/>
        </authorList>
    </citation>
    <scope>NUCLEOTIDE SEQUENCE [LARGE SCALE GENOMIC DNA]</scope>
    <source>
        <strain evidence="5">cv. Huhao1</strain>
        <tissue evidence="4">Leaf</tissue>
    </source>
</reference>
<comment type="caution">
    <text evidence="4">The sequence shown here is derived from an EMBL/GenBank/DDBJ whole genome shotgun (WGS) entry which is preliminary data.</text>
</comment>
<comment type="similarity">
    <text evidence="1">Belongs to the peptidase S8 family.</text>
</comment>
<dbReference type="Pfam" id="PF05922">
    <property type="entry name" value="Inhibitor_I9"/>
    <property type="match status" value="2"/>
</dbReference>
<gene>
    <name evidence="4" type="ORF">CTI12_AA478500</name>
</gene>
<dbReference type="InterPro" id="IPR010259">
    <property type="entry name" value="S8pro/Inhibitor_I9"/>
</dbReference>
<dbReference type="OrthoDB" id="2014869at2759"/>
<accession>A0A2U1LJW8</accession>
<dbReference type="Proteomes" id="UP000245207">
    <property type="component" value="Unassembled WGS sequence"/>
</dbReference>
<dbReference type="InterPro" id="IPR045051">
    <property type="entry name" value="SBT"/>
</dbReference>
<organism evidence="4 5">
    <name type="scientific">Artemisia annua</name>
    <name type="common">Sweet wormwood</name>
    <dbReference type="NCBI Taxonomy" id="35608"/>
    <lineage>
        <taxon>Eukaryota</taxon>
        <taxon>Viridiplantae</taxon>
        <taxon>Streptophyta</taxon>
        <taxon>Embryophyta</taxon>
        <taxon>Tracheophyta</taxon>
        <taxon>Spermatophyta</taxon>
        <taxon>Magnoliopsida</taxon>
        <taxon>eudicotyledons</taxon>
        <taxon>Gunneridae</taxon>
        <taxon>Pentapetalae</taxon>
        <taxon>asterids</taxon>
        <taxon>campanulids</taxon>
        <taxon>Asterales</taxon>
        <taxon>Asteraceae</taxon>
        <taxon>Asteroideae</taxon>
        <taxon>Anthemideae</taxon>
        <taxon>Artemisiinae</taxon>
        <taxon>Artemisia</taxon>
    </lineage>
</organism>
<dbReference type="EMBL" id="PKPP01008995">
    <property type="protein sequence ID" value="PWA49298.1"/>
    <property type="molecule type" value="Genomic_DNA"/>
</dbReference>
<dbReference type="STRING" id="35608.A0A2U1LJW8"/>
<feature type="domain" description="Inhibitor I9" evidence="3">
    <location>
        <begin position="5"/>
        <end position="58"/>
    </location>
</feature>
<sequence>MKLVYNVYMGSLPEAEYSPTLHHSKIINQVIDSSFASKSLIQSYKRSFNGFAAYLSQTHQQVSMGPSLCFLVKRSNFRPQDRETIWGSQVYNVYMGSLPEAEYSPTLHHSKIINQVTDSSFASKSLIQSYKRSFNGFAAYLSQMRVIDRGIWPESESVHDDGFGPVPKKWKGQCASGINFTCNK</sequence>
<dbReference type="AlphaFoldDB" id="A0A2U1LJW8"/>
<proteinExistence type="inferred from homology"/>
<dbReference type="GO" id="GO:0008233">
    <property type="term" value="F:peptidase activity"/>
    <property type="evidence" value="ECO:0007669"/>
    <property type="project" value="UniProtKB-KW"/>
</dbReference>
<evidence type="ECO:0000259" key="3">
    <source>
        <dbReference type="Pfam" id="PF05922"/>
    </source>
</evidence>
<dbReference type="Gene3D" id="3.30.70.80">
    <property type="entry name" value="Peptidase S8 propeptide/proteinase inhibitor I9"/>
    <property type="match status" value="2"/>
</dbReference>
<dbReference type="PANTHER" id="PTHR10795">
    <property type="entry name" value="PROPROTEIN CONVERTASE SUBTILISIN/KEXIN"/>
    <property type="match status" value="1"/>
</dbReference>
<evidence type="ECO:0000313" key="4">
    <source>
        <dbReference type="EMBL" id="PWA49298.1"/>
    </source>
</evidence>
<dbReference type="GO" id="GO:0006508">
    <property type="term" value="P:proteolysis"/>
    <property type="evidence" value="ECO:0007669"/>
    <property type="project" value="UniProtKB-KW"/>
</dbReference>
<keyword evidence="2" id="KW-0732">Signal</keyword>
<evidence type="ECO:0000256" key="1">
    <source>
        <dbReference type="ARBA" id="ARBA00011073"/>
    </source>
</evidence>
<protein>
    <submittedName>
        <fullName evidence="4">Subtilisin-like protease SBT4.3</fullName>
    </submittedName>
</protein>
<keyword evidence="4" id="KW-0645">Protease</keyword>
<evidence type="ECO:0000256" key="2">
    <source>
        <dbReference type="ARBA" id="ARBA00022729"/>
    </source>
</evidence>
<feature type="domain" description="Inhibitor I9" evidence="3">
    <location>
        <begin position="91"/>
        <end position="143"/>
    </location>
</feature>
<dbReference type="InterPro" id="IPR037045">
    <property type="entry name" value="S8pro/Inhibitor_I9_sf"/>
</dbReference>
<keyword evidence="4" id="KW-0378">Hydrolase</keyword>
<keyword evidence="5" id="KW-1185">Reference proteome</keyword>